<dbReference type="Gene3D" id="2.10.25.10">
    <property type="entry name" value="Laminin"/>
    <property type="match status" value="1"/>
</dbReference>
<proteinExistence type="predicted"/>
<organism evidence="1 2">
    <name type="scientific">Pseudolycoriella hygida</name>
    <dbReference type="NCBI Taxonomy" id="35572"/>
    <lineage>
        <taxon>Eukaryota</taxon>
        <taxon>Metazoa</taxon>
        <taxon>Ecdysozoa</taxon>
        <taxon>Arthropoda</taxon>
        <taxon>Hexapoda</taxon>
        <taxon>Insecta</taxon>
        <taxon>Pterygota</taxon>
        <taxon>Neoptera</taxon>
        <taxon>Endopterygota</taxon>
        <taxon>Diptera</taxon>
        <taxon>Nematocera</taxon>
        <taxon>Sciaroidea</taxon>
        <taxon>Sciaridae</taxon>
        <taxon>Pseudolycoriella</taxon>
    </lineage>
</organism>
<gene>
    <name evidence="1" type="ORF">Bhyg_12860</name>
</gene>
<dbReference type="EMBL" id="WJQU01000003">
    <property type="protein sequence ID" value="KAJ6640111.1"/>
    <property type="molecule type" value="Genomic_DNA"/>
</dbReference>
<name>A0A9Q0S197_9DIPT</name>
<comment type="caution">
    <text evidence="1">The sequence shown here is derived from an EMBL/GenBank/DDBJ whole genome shotgun (WGS) entry which is preliminary data.</text>
</comment>
<evidence type="ECO:0000313" key="2">
    <source>
        <dbReference type="Proteomes" id="UP001151699"/>
    </source>
</evidence>
<dbReference type="SUPFAM" id="SSF57567">
    <property type="entry name" value="Serine protease inhibitors"/>
    <property type="match status" value="1"/>
</dbReference>
<dbReference type="AlphaFoldDB" id="A0A9Q0S197"/>
<reference evidence="1" key="1">
    <citation type="submission" date="2022-07" db="EMBL/GenBank/DDBJ databases">
        <authorList>
            <person name="Trinca V."/>
            <person name="Uliana J.V.C."/>
            <person name="Torres T.T."/>
            <person name="Ward R.J."/>
            <person name="Monesi N."/>
        </authorList>
    </citation>
    <scope>NUCLEOTIDE SEQUENCE</scope>
    <source>
        <strain evidence="1">HSMRA1968</strain>
        <tissue evidence="1">Whole embryos</tissue>
    </source>
</reference>
<protein>
    <submittedName>
        <fullName evidence="1">Uncharacterized protein</fullName>
    </submittedName>
</protein>
<dbReference type="Gene3D" id="2.40.10.10">
    <property type="entry name" value="Trypsin-like serine proteases"/>
    <property type="match status" value="1"/>
</dbReference>
<evidence type="ECO:0000313" key="1">
    <source>
        <dbReference type="EMBL" id="KAJ6640111.1"/>
    </source>
</evidence>
<sequence>MNSISGRHCGIRISMDVRINMDEESIDEEYWPEMQSQIAASTIEVHFGKSNLKETKFNKNQIFSADEIIVHPGFNASNFANNLAIIRLSTDATSNDFCYCKKGFVRLKTVGICVQADNRACRAKMPPTEETCARKENEQLSEWLYDEPCPNTCENYNVPCNVSVPDGMFWGPHCVCKEGFSRLPNKKCVAIKHPKCLEIWKPTSIITTPPPLDSTTRPPRITTMPSLCTNLSTTARTLDKCTDFCGRVVGFEKDCSQFDLGMQYSSAGEILGKHCLSIDYSPRDKYICFNENYGVQIKAYRAIRGMRCIRFVQQYKRKTRRLSSIRSFLCVPHQSPLRFLFSTTGSIPGACCFIAHRTAVLPSISHLASYIKAKGQRFIIIETNCQCTSEKCGTGCKCDAQCKCPCKNQEQGKEGSCKLTKLLSILISIHRTLQTI</sequence>
<keyword evidence="2" id="KW-1185">Reference proteome</keyword>
<dbReference type="InterPro" id="IPR036084">
    <property type="entry name" value="Ser_inhib-like_sf"/>
</dbReference>
<dbReference type="SUPFAM" id="SSF50494">
    <property type="entry name" value="Trypsin-like serine proteases"/>
    <property type="match status" value="1"/>
</dbReference>
<dbReference type="InterPro" id="IPR009003">
    <property type="entry name" value="Peptidase_S1_PA"/>
</dbReference>
<dbReference type="InterPro" id="IPR043504">
    <property type="entry name" value="Peptidase_S1_PA_chymotrypsin"/>
</dbReference>
<dbReference type="OrthoDB" id="7753362at2759"/>
<dbReference type="Proteomes" id="UP001151699">
    <property type="component" value="Chromosome X"/>
</dbReference>
<accession>A0A9Q0S197</accession>